<dbReference type="Proteomes" id="UP001302059">
    <property type="component" value="Unassembled WGS sequence"/>
</dbReference>
<dbReference type="RefSeq" id="WP_285520630.1">
    <property type="nucleotide sequence ID" value="NZ_JASNGB010000001.1"/>
</dbReference>
<dbReference type="SUPFAM" id="SSF109709">
    <property type="entry name" value="KorB DNA-binding domain-like"/>
    <property type="match status" value="1"/>
</dbReference>
<dbReference type="Pfam" id="PF02195">
    <property type="entry name" value="ParB_N"/>
    <property type="match status" value="1"/>
</dbReference>
<dbReference type="PANTHER" id="PTHR33375">
    <property type="entry name" value="CHROMOSOME-PARTITIONING PROTEIN PARB-RELATED"/>
    <property type="match status" value="1"/>
</dbReference>
<gene>
    <name evidence="4" type="ORF">QOL99_00320</name>
</gene>
<organism evidence="4 5">
    <name type="scientific">Deinococcus rhizophilus</name>
    <dbReference type="NCBI Taxonomy" id="3049544"/>
    <lineage>
        <taxon>Bacteria</taxon>
        <taxon>Thermotogati</taxon>
        <taxon>Deinococcota</taxon>
        <taxon>Deinococci</taxon>
        <taxon>Deinococcales</taxon>
        <taxon>Deinococcaceae</taxon>
        <taxon>Deinococcus</taxon>
    </lineage>
</organism>
<dbReference type="InterPro" id="IPR050336">
    <property type="entry name" value="Chromosome_partition/occlusion"/>
</dbReference>
<comment type="similarity">
    <text evidence="1">Belongs to the ParB family.</text>
</comment>
<dbReference type="EMBL" id="JASNGB010000001">
    <property type="protein sequence ID" value="MDL2342593.1"/>
    <property type="molecule type" value="Genomic_DNA"/>
</dbReference>
<feature type="compositionally biased region" description="Basic and acidic residues" evidence="2">
    <location>
        <begin position="672"/>
        <end position="688"/>
    </location>
</feature>
<proteinExistence type="inferred from homology"/>
<comment type="caution">
    <text evidence="4">The sequence shown here is derived from an EMBL/GenBank/DDBJ whole genome shotgun (WGS) entry which is preliminary data.</text>
</comment>
<keyword evidence="5" id="KW-1185">Reference proteome</keyword>
<dbReference type="Gene3D" id="3.40.50.150">
    <property type="entry name" value="Vaccinia Virus protein VP39"/>
    <property type="match status" value="1"/>
</dbReference>
<dbReference type="PROSITE" id="PS00092">
    <property type="entry name" value="N6_MTASE"/>
    <property type="match status" value="1"/>
</dbReference>
<dbReference type="InterPro" id="IPR029063">
    <property type="entry name" value="SAM-dependent_MTases_sf"/>
</dbReference>
<reference evidence="4 5" key="1">
    <citation type="submission" date="2023-05" db="EMBL/GenBank/DDBJ databases">
        <authorList>
            <person name="Gao F."/>
        </authorList>
    </citation>
    <scope>NUCLEOTIDE SEQUENCE [LARGE SCALE GENOMIC DNA]</scope>
    <source>
        <strain evidence="4 5">MIMF12</strain>
    </source>
</reference>
<dbReference type="NCBIfam" id="TIGR00180">
    <property type="entry name" value="parB_part"/>
    <property type="match status" value="1"/>
</dbReference>
<dbReference type="CDD" id="cd16406">
    <property type="entry name" value="ParB_N_like"/>
    <property type="match status" value="1"/>
</dbReference>
<evidence type="ECO:0000313" key="4">
    <source>
        <dbReference type="EMBL" id="MDL2342593.1"/>
    </source>
</evidence>
<protein>
    <submittedName>
        <fullName evidence="4">ParB/RepB/Spo0J family partition protein</fullName>
    </submittedName>
</protein>
<evidence type="ECO:0000256" key="2">
    <source>
        <dbReference type="SAM" id="MobiDB-lite"/>
    </source>
</evidence>
<dbReference type="SUPFAM" id="SSF110849">
    <property type="entry name" value="ParB/Sulfiredoxin"/>
    <property type="match status" value="1"/>
</dbReference>
<feature type="region of interest" description="Disordered" evidence="2">
    <location>
        <begin position="672"/>
        <end position="704"/>
    </location>
</feature>
<accession>A0ABT7JF83</accession>
<evidence type="ECO:0000313" key="5">
    <source>
        <dbReference type="Proteomes" id="UP001302059"/>
    </source>
</evidence>
<dbReference type="CDD" id="cd02440">
    <property type="entry name" value="AdoMet_MTases"/>
    <property type="match status" value="1"/>
</dbReference>
<name>A0ABT7JF83_9DEIO</name>
<dbReference type="SUPFAM" id="SSF53335">
    <property type="entry name" value="S-adenosyl-L-methionine-dependent methyltransferases"/>
    <property type="match status" value="1"/>
</dbReference>
<dbReference type="PANTHER" id="PTHR33375:SF7">
    <property type="entry name" value="CHROMOSOME 2-PARTITIONING PROTEIN PARB-RELATED"/>
    <property type="match status" value="1"/>
</dbReference>
<dbReference type="InterPro" id="IPR036086">
    <property type="entry name" value="ParB/Sulfiredoxin_sf"/>
</dbReference>
<feature type="region of interest" description="Disordered" evidence="2">
    <location>
        <begin position="259"/>
        <end position="293"/>
    </location>
</feature>
<sequence length="1005" mass="108619">MTRALSPDVQAVLREATISEDGLTLTLAGDLDRKLYQATAKAIEALGGKWNRKAQAHLFTSDVRQILAGVLDGDKLPKRNPLAFFETPQSLVELMLSFLGDVCGVRVLEPSAGDGAIADALLDAGAEVDVIELDDTRHAHLVGAGYQPVARDFLQFTPNERYPVIVMNPPFTAEGDAQAYITHIEHAWTNCLTPGGTLVAIAPSGFTFRQDKRAQAFRALVEDHGEYAENDASAFVESGTGVQTVTLCVRKPAPAQEVAMPVPTEQPAKTTRKSSKQAEAPAAPPLKPGDDVRVRTGRKDLAVIADLKGDEAQLLYADGTRIWMPVTALEKAATWAQPEQASPPVEAASEPQPVTPILDGSSQSLFRVEQLVASPLNPRQFFDPAAVEELAESILHKGLMQNLVGRVAENGQDVEVVAGGRRLRALQLLAEQGRIPADYLVPVRVQPLSDLEALQLATAENVERRNMTPIEEADAFAQMVALGATPGDIALRFGYSAKTVQQRLVLAEGLGEDGRELFNSGQIGLEQAQVIAQTSGPLRKHVVAEAKRGVVASGLRSLIQRSTLLVQSAKFDVPASGLEVVEDLFGDEPARFADPQAAMALQMDWAKARAKSLEGKKEQYFVDLKLVNSTYLSPSHDEYRDYGAPKELRGTVIMLSTITGEVREIRTCRASDIKSHEAKQQAEQRKQAASEASGSDGGAIRKSGWVDGHEARATALRGALVGDHKRGVALTILSMLGAEPVSLHTHFQHVHTVPIPTGLQRLRDLDAKLNGLLRVPDTAEPKNPVGRTFGHNSEGEDAYQVLQALLTLTLEELLDLQSVLIAQAVGRWREYNPMHAPYAFLTCLAADVGAKVTFKLTDDHLKAYPRDRLLELAADANLPYIAQNVGNLSTNKDIRAAILQHADELHARGYVPPLARFPEVAGPDPADAQYRADALALLSRLSDRQVGDLLEDLGHDPTDQDTAADALALVRQEIGDMDAGELREWAALKRMAEELGPDATATAAD</sequence>
<dbReference type="InterPro" id="IPR004437">
    <property type="entry name" value="ParB/RepB/Spo0J"/>
</dbReference>
<evidence type="ECO:0000256" key="1">
    <source>
        <dbReference type="ARBA" id="ARBA00006295"/>
    </source>
</evidence>
<feature type="domain" description="ParB-like N-terminal" evidence="3">
    <location>
        <begin position="364"/>
        <end position="462"/>
    </location>
</feature>
<dbReference type="InterPro" id="IPR003115">
    <property type="entry name" value="ParB_N"/>
</dbReference>
<dbReference type="PRINTS" id="PR00507">
    <property type="entry name" value="N12N6MTFRASE"/>
</dbReference>
<evidence type="ECO:0000259" key="3">
    <source>
        <dbReference type="SMART" id="SM00470"/>
    </source>
</evidence>
<dbReference type="Gene3D" id="1.10.10.2830">
    <property type="match status" value="1"/>
</dbReference>
<dbReference type="Gene3D" id="3.90.1530.30">
    <property type="match status" value="1"/>
</dbReference>
<dbReference type="SMART" id="SM00470">
    <property type="entry name" value="ParB"/>
    <property type="match status" value="1"/>
</dbReference>
<dbReference type="InterPro" id="IPR002052">
    <property type="entry name" value="DNA_methylase_N6_adenine_CS"/>
</dbReference>